<evidence type="ECO:0000256" key="1">
    <source>
        <dbReference type="ARBA" id="ARBA00001657"/>
    </source>
</evidence>
<comment type="caution">
    <text evidence="5">The sequence shown here is derived from an EMBL/GenBank/DDBJ whole genome shotgun (WGS) entry which is preliminary data.</text>
</comment>
<dbReference type="GO" id="GO:0004558">
    <property type="term" value="F:alpha-1,4-glucosidase activity"/>
    <property type="evidence" value="ECO:0007669"/>
    <property type="project" value="UniProtKB-EC"/>
</dbReference>
<feature type="transmembrane region" description="Helical" evidence="3">
    <location>
        <begin position="71"/>
        <end position="94"/>
    </location>
</feature>
<dbReference type="InterPro" id="IPR031984">
    <property type="entry name" value="SLC3A2_N"/>
</dbReference>
<dbReference type="AlphaFoldDB" id="A0AAN9Y1S1"/>
<dbReference type="SUPFAM" id="SSF51445">
    <property type="entry name" value="(Trans)glycosidases"/>
    <property type="match status" value="1"/>
</dbReference>
<evidence type="ECO:0000259" key="4">
    <source>
        <dbReference type="SMART" id="SM00642"/>
    </source>
</evidence>
<gene>
    <name evidence="5" type="ORF">V9T40_013845</name>
</gene>
<dbReference type="SMART" id="SM00642">
    <property type="entry name" value="Aamy"/>
    <property type="match status" value="1"/>
</dbReference>
<dbReference type="Gene3D" id="3.80.10.10">
    <property type="entry name" value="Ribonuclease Inhibitor"/>
    <property type="match status" value="1"/>
</dbReference>
<dbReference type="Gene3D" id="3.90.400.10">
    <property type="entry name" value="Oligo-1,6-glucosidase, Domain 2"/>
    <property type="match status" value="1"/>
</dbReference>
<accession>A0AAN9Y1S1</accession>
<dbReference type="GO" id="GO:0015180">
    <property type="term" value="F:L-alanine transmembrane transporter activity"/>
    <property type="evidence" value="ECO:0007669"/>
    <property type="project" value="TreeGrafter"/>
</dbReference>
<dbReference type="InterPro" id="IPR045857">
    <property type="entry name" value="O16G_dom_2"/>
</dbReference>
<dbReference type="GO" id="GO:0005975">
    <property type="term" value="P:carbohydrate metabolic process"/>
    <property type="evidence" value="ECO:0007669"/>
    <property type="project" value="InterPro"/>
</dbReference>
<keyword evidence="3" id="KW-0472">Membrane</keyword>
<keyword evidence="6" id="KW-1185">Reference proteome</keyword>
<dbReference type="InterPro" id="IPR001611">
    <property type="entry name" value="Leu-rich_rpt"/>
</dbReference>
<sequence>MMTDENEDGQKLFLSNNEAKTSEAVKFIPDSEGKNGLSPISVDHLKAKFTGLTKEELMKFANDPFWVRLRWFLFILFWLIWLLMLSAAIVIIVVKPKCQEPPPLVWWERSPLYVLDVKKLLSGSEPEASVIGVLKSKIDYLKQEFGIESLLLKSILQSNKASFDEVMNFTNVDYFESVNSFQREIIDYAKSRDVRILLGFSPEYSGQTEFFIRSTLKEEVEYKDFYVWFPQNYSSKPATLPNNWLSVYNTPAWEWNDERKQFYLHQFNVTQPDLNYRNSAVVDFMSDVLKFWLNLGVQGFYLNNTEYLLEDNKFENELVGEGNSGFDLKQYGFYRHTKTFELPENVEILKKWSEIIRNASGILSVSGGILNEKQIADFVLRPLTLQTNFTASALSANITRWIESVSHPTWEWKCSSSFDLKCIDSNENSLTIVSFLLPGVPVLYDSDEFQKSNETIKSLENKMNNSFQTSNSSASLNRPQLIKELMKLRTSPAVSYGDYTSYVINSTVFAFTRIKAGFPGYLVVWNLGSEKVTINFKDHIKTVPEDITVVIKSDFSSHHSQELNSHKNLKCISRIKMDESKNFKFKATRVSLILYLGLIFSTGVKAKCTYGSASGFLDCRNQSLSSVPTEIEPFTKIIDLSFNKIQHIDHNSFNATNFITEIYLAGNNLSSIGYDTFSHLKYLQLLDLSHNHLTAFKVETPIALEILYLDYNPVVSEHLFQQRISFLKYLSLVGTNLTTPPPNLFSPFLPVLEYLDLQDNPALTITVDDLAKLKHVRVLYLSPRIFVARNKIKKCKEFVSKARELKIELSHFSSRCLNFRLVVSFYLQMSPFSSSCLIFRPDVSIATSGRKL</sequence>
<keyword evidence="3" id="KW-0812">Transmembrane</keyword>
<dbReference type="InterPro" id="IPR042280">
    <property type="entry name" value="SLC3A2"/>
</dbReference>
<dbReference type="GO" id="GO:0016323">
    <property type="term" value="C:basolateral plasma membrane"/>
    <property type="evidence" value="ECO:0007669"/>
    <property type="project" value="TreeGrafter"/>
</dbReference>
<dbReference type="InterPro" id="IPR013780">
    <property type="entry name" value="Glyco_hydro_b"/>
</dbReference>
<comment type="catalytic activity">
    <reaction evidence="1">
        <text>Hydrolysis of terminal, non-reducing (1-&gt;4)-linked alpha-D-glucose residues with release of alpha-D-glucose.</text>
        <dbReference type="EC" id="3.2.1.20"/>
    </reaction>
</comment>
<dbReference type="Pfam" id="PF16028">
    <property type="entry name" value="SLC3A2_N"/>
    <property type="match status" value="1"/>
</dbReference>
<feature type="domain" description="Glycosyl hydrolase family 13 catalytic" evidence="4">
    <location>
        <begin position="131"/>
        <end position="489"/>
    </location>
</feature>
<dbReference type="Proteomes" id="UP001367676">
    <property type="component" value="Unassembled WGS sequence"/>
</dbReference>
<dbReference type="SUPFAM" id="SSF52058">
    <property type="entry name" value="L domain-like"/>
    <property type="match status" value="1"/>
</dbReference>
<reference evidence="5 6" key="1">
    <citation type="submission" date="2024-03" db="EMBL/GenBank/DDBJ databases">
        <title>Adaptation during the transition from Ophiocordyceps entomopathogen to insect associate is accompanied by gene loss and intensified selection.</title>
        <authorList>
            <person name="Ward C.M."/>
            <person name="Onetto C.A."/>
            <person name="Borneman A.R."/>
        </authorList>
    </citation>
    <scope>NUCLEOTIDE SEQUENCE [LARGE SCALE GENOMIC DNA]</scope>
    <source>
        <strain evidence="5">AWRI1</strain>
        <tissue evidence="5">Single Adult Female</tissue>
    </source>
</reference>
<keyword evidence="3" id="KW-1133">Transmembrane helix</keyword>
<dbReference type="GO" id="GO:1904273">
    <property type="term" value="P:L-alanine import across plasma membrane"/>
    <property type="evidence" value="ECO:0007669"/>
    <property type="project" value="TreeGrafter"/>
</dbReference>
<dbReference type="PANTHER" id="PTHR46673">
    <property type="entry name" value="4F2 CELL-SURFACE ANTIGEN HEAVY CHAIN"/>
    <property type="match status" value="1"/>
</dbReference>
<dbReference type="GO" id="GO:0015173">
    <property type="term" value="F:aromatic amino acid transmembrane transporter activity"/>
    <property type="evidence" value="ECO:0007669"/>
    <property type="project" value="TreeGrafter"/>
</dbReference>
<dbReference type="GO" id="GO:0015823">
    <property type="term" value="P:phenylalanine transport"/>
    <property type="evidence" value="ECO:0007669"/>
    <property type="project" value="TreeGrafter"/>
</dbReference>
<evidence type="ECO:0000313" key="5">
    <source>
        <dbReference type="EMBL" id="KAK7582400.1"/>
    </source>
</evidence>
<dbReference type="InterPro" id="IPR017853">
    <property type="entry name" value="GH"/>
</dbReference>
<dbReference type="Pfam" id="PF00128">
    <property type="entry name" value="Alpha-amylase"/>
    <property type="match status" value="1"/>
</dbReference>
<organism evidence="5 6">
    <name type="scientific">Parthenolecanium corni</name>
    <dbReference type="NCBI Taxonomy" id="536013"/>
    <lineage>
        <taxon>Eukaryota</taxon>
        <taxon>Metazoa</taxon>
        <taxon>Ecdysozoa</taxon>
        <taxon>Arthropoda</taxon>
        <taxon>Hexapoda</taxon>
        <taxon>Insecta</taxon>
        <taxon>Pterygota</taxon>
        <taxon>Neoptera</taxon>
        <taxon>Paraneoptera</taxon>
        <taxon>Hemiptera</taxon>
        <taxon>Sternorrhyncha</taxon>
        <taxon>Coccoidea</taxon>
        <taxon>Coccidae</taxon>
        <taxon>Parthenolecanium</taxon>
    </lineage>
</organism>
<evidence type="ECO:0000256" key="3">
    <source>
        <dbReference type="SAM" id="Phobius"/>
    </source>
</evidence>
<dbReference type="GO" id="GO:0016324">
    <property type="term" value="C:apical plasma membrane"/>
    <property type="evidence" value="ECO:0007669"/>
    <property type="project" value="TreeGrafter"/>
</dbReference>
<name>A0AAN9Y1S1_9HEMI</name>
<dbReference type="EC" id="3.2.1.20" evidence="2"/>
<protein>
    <recommendedName>
        <fullName evidence="2">alpha-glucosidase</fullName>
        <ecNumber evidence="2">3.2.1.20</ecNumber>
    </recommendedName>
</protein>
<proteinExistence type="predicted"/>
<dbReference type="GO" id="GO:0015190">
    <property type="term" value="F:L-leucine transmembrane transporter activity"/>
    <property type="evidence" value="ECO:0007669"/>
    <property type="project" value="TreeGrafter"/>
</dbReference>
<dbReference type="Gene3D" id="2.60.40.1180">
    <property type="entry name" value="Golgi alpha-mannosidase II"/>
    <property type="match status" value="1"/>
</dbReference>
<dbReference type="InterPro" id="IPR006047">
    <property type="entry name" value="GH13_cat_dom"/>
</dbReference>
<dbReference type="EMBL" id="JBBCAQ010000033">
    <property type="protein sequence ID" value="KAK7582400.1"/>
    <property type="molecule type" value="Genomic_DNA"/>
</dbReference>
<dbReference type="PANTHER" id="PTHR46673:SF1">
    <property type="entry name" value="4F2 CELL-SURFACE ANTIGEN HEAVY CHAIN"/>
    <property type="match status" value="1"/>
</dbReference>
<evidence type="ECO:0000313" key="6">
    <source>
        <dbReference type="Proteomes" id="UP001367676"/>
    </source>
</evidence>
<dbReference type="Pfam" id="PF13855">
    <property type="entry name" value="LRR_8"/>
    <property type="match status" value="1"/>
</dbReference>
<evidence type="ECO:0000256" key="2">
    <source>
        <dbReference type="ARBA" id="ARBA00012741"/>
    </source>
</evidence>
<dbReference type="InterPro" id="IPR032675">
    <property type="entry name" value="LRR_dom_sf"/>
</dbReference>
<dbReference type="GO" id="GO:1903801">
    <property type="term" value="P:L-leucine import across plasma membrane"/>
    <property type="evidence" value="ECO:0007669"/>
    <property type="project" value="TreeGrafter"/>
</dbReference>
<dbReference type="Gene3D" id="3.20.20.80">
    <property type="entry name" value="Glycosidases"/>
    <property type="match status" value="1"/>
</dbReference>